<dbReference type="Gene3D" id="1.20.1260.60">
    <property type="entry name" value="Vacuolar protein sorting-associated protein Ist1"/>
    <property type="match status" value="1"/>
</dbReference>
<protein>
    <submittedName>
        <fullName evidence="3">Uncharacterized protein</fullName>
    </submittedName>
</protein>
<evidence type="ECO:0000313" key="4">
    <source>
        <dbReference type="Proteomes" id="UP001628156"/>
    </source>
</evidence>
<feature type="compositionally biased region" description="Low complexity" evidence="2">
    <location>
        <begin position="223"/>
        <end position="233"/>
    </location>
</feature>
<name>A0ABQ0DX02_9EUKA</name>
<dbReference type="InterPro" id="IPR042277">
    <property type="entry name" value="IST1-like"/>
</dbReference>
<comment type="similarity">
    <text evidence="1">Belongs to the IST1 family.</text>
</comment>
<evidence type="ECO:0000256" key="2">
    <source>
        <dbReference type="SAM" id="MobiDB-lite"/>
    </source>
</evidence>
<accession>A0ABQ0DX02</accession>
<feature type="region of interest" description="Disordered" evidence="2">
    <location>
        <begin position="223"/>
        <end position="275"/>
    </location>
</feature>
<sequence>MSRRLTEERFATACANATSKINALVTGKKQCLIKSKKVIVIMLEEHRNVDAKKEAKDMIYNQYLVDIYEVLVKMINTLVQYSATLPRCGLVPRSLDVEIRSIVFFSERLEDIKELTDIKKMFVGQFGTTLIAETTEDTIDQRLYKKYRNMNNISETIVNNLLDALKPKEVQPEKQKGFGVPTTDPVSFQQQQFIQPQQQNINDSYSRFASMNQDNNRFPTFEQQTNQQNQFSSMGNDNKFPSLDTPHQQQPQFPSMSNENKFPSFEPTQPQLQQSQFPSLGNDNKFPSFEPTQPQQNQFPTFNTPTVSQQNTFPSFDQPIQQNTNKFPSFNQTQEQSQQFQSVGTFAPIPNSNPVCGSDDVDDLLSRMNALKD</sequence>
<feature type="region of interest" description="Disordered" evidence="2">
    <location>
        <begin position="301"/>
        <end position="360"/>
    </location>
</feature>
<evidence type="ECO:0000313" key="3">
    <source>
        <dbReference type="EMBL" id="GAB1227380.1"/>
    </source>
</evidence>
<comment type="caution">
    <text evidence="3">The sequence shown here is derived from an EMBL/GenBank/DDBJ whole genome shotgun (WGS) entry which is preliminary data.</text>
</comment>
<dbReference type="Pfam" id="PF03398">
    <property type="entry name" value="Ist1"/>
    <property type="match status" value="1"/>
</dbReference>
<dbReference type="EMBL" id="BAAFRS010000337">
    <property type="protein sequence ID" value="GAB1227380.1"/>
    <property type="molecule type" value="Genomic_DNA"/>
</dbReference>
<organism evidence="3 4">
    <name type="scientific">Entamoeba nuttalli</name>
    <dbReference type="NCBI Taxonomy" id="412467"/>
    <lineage>
        <taxon>Eukaryota</taxon>
        <taxon>Amoebozoa</taxon>
        <taxon>Evosea</taxon>
        <taxon>Archamoebae</taxon>
        <taxon>Mastigamoebida</taxon>
        <taxon>Entamoebidae</taxon>
        <taxon>Entamoeba</taxon>
    </lineage>
</organism>
<feature type="compositionally biased region" description="Polar residues" evidence="2">
    <location>
        <begin position="307"/>
        <end position="328"/>
    </location>
</feature>
<feature type="compositionally biased region" description="Polar residues" evidence="2">
    <location>
        <begin position="245"/>
        <end position="261"/>
    </location>
</feature>
<dbReference type="Proteomes" id="UP001628156">
    <property type="component" value="Unassembled WGS sequence"/>
</dbReference>
<gene>
    <name evidence="3" type="ORF">ENUP19_0337G0019</name>
</gene>
<evidence type="ECO:0000256" key="1">
    <source>
        <dbReference type="ARBA" id="ARBA00005536"/>
    </source>
</evidence>
<keyword evidence="4" id="KW-1185">Reference proteome</keyword>
<reference evidence="3 4" key="1">
    <citation type="journal article" date="2019" name="PLoS Negl. Trop. Dis.">
        <title>Whole genome sequencing of Entamoeba nuttalli reveals mammalian host-related molecular signatures and a novel octapeptide-repeat surface protein.</title>
        <authorList>
            <person name="Tanaka M."/>
            <person name="Makiuchi T."/>
            <person name="Komiyama T."/>
            <person name="Shiina T."/>
            <person name="Osaki K."/>
            <person name="Tachibana H."/>
        </authorList>
    </citation>
    <scope>NUCLEOTIDE SEQUENCE [LARGE SCALE GENOMIC DNA]</scope>
    <source>
        <strain evidence="3 4">P19-061405</strain>
    </source>
</reference>
<feature type="compositionally biased region" description="Low complexity" evidence="2">
    <location>
        <begin position="329"/>
        <end position="342"/>
    </location>
</feature>
<dbReference type="InterPro" id="IPR005061">
    <property type="entry name" value="Ist1"/>
</dbReference>
<proteinExistence type="inferred from homology"/>